<reference evidence="6" key="1">
    <citation type="journal article" date="2019" name="Int. J. Syst. Evol. Microbiol.">
        <title>The Global Catalogue of Microorganisms (GCM) 10K type strain sequencing project: providing services to taxonomists for standard genome sequencing and annotation.</title>
        <authorList>
            <consortium name="The Broad Institute Genomics Platform"/>
            <consortium name="The Broad Institute Genome Sequencing Center for Infectious Disease"/>
            <person name="Wu L."/>
            <person name="Ma J."/>
        </authorList>
    </citation>
    <scope>NUCLEOTIDE SEQUENCE [LARGE SCALE GENOMIC DNA]</scope>
    <source>
        <strain evidence="6">ZS-35-S2</strain>
    </source>
</reference>
<evidence type="ECO:0000256" key="1">
    <source>
        <dbReference type="ARBA" id="ARBA00001946"/>
    </source>
</evidence>
<comment type="caution">
    <text evidence="5">The sequence shown here is derived from an EMBL/GenBank/DDBJ whole genome shotgun (WGS) entry which is preliminary data.</text>
</comment>
<gene>
    <name evidence="5" type="primary">hisN</name>
    <name evidence="5" type="ORF">ACFSKQ_04545</name>
</gene>
<evidence type="ECO:0000313" key="6">
    <source>
        <dbReference type="Proteomes" id="UP001597371"/>
    </source>
</evidence>
<dbReference type="PANTHER" id="PTHR20854">
    <property type="entry name" value="INOSITOL MONOPHOSPHATASE"/>
    <property type="match status" value="1"/>
</dbReference>
<comment type="cofactor">
    <cofactor evidence="1">
        <name>Mg(2+)</name>
        <dbReference type="ChEBI" id="CHEBI:18420"/>
    </cofactor>
</comment>
<keyword evidence="6" id="KW-1185">Reference proteome</keyword>
<evidence type="ECO:0000313" key="5">
    <source>
        <dbReference type="EMBL" id="MFD2236731.1"/>
    </source>
</evidence>
<name>A0ABW5CII3_9HYPH</name>
<dbReference type="Pfam" id="PF00459">
    <property type="entry name" value="Inositol_P"/>
    <property type="match status" value="1"/>
</dbReference>
<dbReference type="Gene3D" id="3.40.190.80">
    <property type="match status" value="1"/>
</dbReference>
<dbReference type="PANTHER" id="PTHR20854:SF4">
    <property type="entry name" value="INOSITOL-1-MONOPHOSPHATASE-RELATED"/>
    <property type="match status" value="1"/>
</dbReference>
<sequence>MTDLPPMDFLLRLADAADRQTLPRFRRHGTVDAKEGRYFDPVTEADREAERAIRDLLGAEFPHHAILGEEFGASGEGPYTWVIDPVDGTRSFICGIPLWGTLIGLNVEGRAELGLLSQPYLGERFSAGPQGAFLNGPGGQRRLATRDTRALADATLFTTAPELFAGPAKERFGELSPRVRMSRYGADCYAFAMLADGHVDLCVETGLKPYDIVALIPIVEKAGGVISTWDGGRPEAGGDILAAATPELHAAALEALRR</sequence>
<keyword evidence="3 5" id="KW-0378">Hydrolase</keyword>
<evidence type="ECO:0000256" key="3">
    <source>
        <dbReference type="ARBA" id="ARBA00022801"/>
    </source>
</evidence>
<evidence type="ECO:0000256" key="4">
    <source>
        <dbReference type="NCBIfam" id="TIGR02067"/>
    </source>
</evidence>
<protein>
    <recommendedName>
        <fullName evidence="4">Histidinol-phosphatase</fullName>
        <ecNumber evidence="4">3.1.3.15</ecNumber>
    </recommendedName>
</protein>
<dbReference type="Gene3D" id="3.30.540.10">
    <property type="entry name" value="Fructose-1,6-Bisphosphatase, subunit A, domain 1"/>
    <property type="match status" value="1"/>
</dbReference>
<proteinExistence type="inferred from homology"/>
<dbReference type="RefSeq" id="WP_209739996.1">
    <property type="nucleotide sequence ID" value="NZ_CP072611.1"/>
</dbReference>
<evidence type="ECO:0000256" key="2">
    <source>
        <dbReference type="ARBA" id="ARBA00009759"/>
    </source>
</evidence>
<dbReference type="InterPro" id="IPR000760">
    <property type="entry name" value="Inositol_monophosphatase-like"/>
</dbReference>
<dbReference type="InterPro" id="IPR011809">
    <property type="entry name" value="His_9_proposed"/>
</dbReference>
<dbReference type="Proteomes" id="UP001597371">
    <property type="component" value="Unassembled WGS sequence"/>
</dbReference>
<dbReference type="EMBL" id="JBHUIJ010000005">
    <property type="protein sequence ID" value="MFD2236731.1"/>
    <property type="molecule type" value="Genomic_DNA"/>
</dbReference>
<comment type="similarity">
    <text evidence="2">Belongs to the inositol monophosphatase superfamily.</text>
</comment>
<dbReference type="GO" id="GO:0004401">
    <property type="term" value="F:histidinol-phosphatase activity"/>
    <property type="evidence" value="ECO:0007669"/>
    <property type="project" value="UniProtKB-EC"/>
</dbReference>
<dbReference type="EC" id="3.1.3.15" evidence="4"/>
<dbReference type="SUPFAM" id="SSF56655">
    <property type="entry name" value="Carbohydrate phosphatase"/>
    <property type="match status" value="1"/>
</dbReference>
<dbReference type="PRINTS" id="PR00377">
    <property type="entry name" value="IMPHPHTASES"/>
</dbReference>
<dbReference type="CDD" id="cd01641">
    <property type="entry name" value="Bacterial_IMPase_like_1"/>
    <property type="match status" value="1"/>
</dbReference>
<organism evidence="5 6">
    <name type="scientific">Aureimonas populi</name>
    <dbReference type="NCBI Taxonomy" id="1701758"/>
    <lineage>
        <taxon>Bacteria</taxon>
        <taxon>Pseudomonadati</taxon>
        <taxon>Pseudomonadota</taxon>
        <taxon>Alphaproteobacteria</taxon>
        <taxon>Hyphomicrobiales</taxon>
        <taxon>Aurantimonadaceae</taxon>
        <taxon>Aureimonas</taxon>
    </lineage>
</organism>
<accession>A0ABW5CII3</accession>
<dbReference type="NCBIfam" id="TIGR02067">
    <property type="entry name" value="his_9_HisN"/>
    <property type="match status" value="1"/>
</dbReference>